<sequence length="116" mass="13232">MYCSYCGRKIIYNGVYCRYCGNRVRDRMEDTQPLPAVRDSFSGEPGPGKGLFSLNKPLAARQPMRHLSHSLYLLVSVVLLLTITYVLVEFKTVQQYRILTAIVGSLTVLALWWKSK</sequence>
<name>A0A498R937_9FIRM</name>
<protein>
    <recommendedName>
        <fullName evidence="4">Zinc-ribbon domain-containing protein</fullName>
    </recommendedName>
</protein>
<dbReference type="OrthoDB" id="1682769at2"/>
<dbReference type="RefSeq" id="WP_122627729.1">
    <property type="nucleotide sequence ID" value="NZ_UPPP01000067.1"/>
</dbReference>
<dbReference type="AlphaFoldDB" id="A0A498R937"/>
<feature type="transmembrane region" description="Helical" evidence="1">
    <location>
        <begin position="94"/>
        <end position="113"/>
    </location>
</feature>
<keyword evidence="3" id="KW-1185">Reference proteome</keyword>
<proteinExistence type="predicted"/>
<dbReference type="EMBL" id="UPPP01000067">
    <property type="protein sequence ID" value="VBB06782.1"/>
    <property type="molecule type" value="Genomic_DNA"/>
</dbReference>
<evidence type="ECO:0000256" key="1">
    <source>
        <dbReference type="SAM" id="Phobius"/>
    </source>
</evidence>
<evidence type="ECO:0000313" key="2">
    <source>
        <dbReference type="EMBL" id="VBB06782.1"/>
    </source>
</evidence>
<evidence type="ECO:0000313" key="3">
    <source>
        <dbReference type="Proteomes" id="UP000277811"/>
    </source>
</evidence>
<keyword evidence="1" id="KW-0812">Transmembrane</keyword>
<organism evidence="2 3">
    <name type="scientific">Lucifera butyrica</name>
    <dbReference type="NCBI Taxonomy" id="1351585"/>
    <lineage>
        <taxon>Bacteria</taxon>
        <taxon>Bacillati</taxon>
        <taxon>Bacillota</taxon>
        <taxon>Negativicutes</taxon>
        <taxon>Veillonellales</taxon>
        <taxon>Veillonellaceae</taxon>
        <taxon>Lucifera</taxon>
    </lineage>
</organism>
<accession>A0A498R937</accession>
<feature type="transmembrane region" description="Helical" evidence="1">
    <location>
        <begin position="71"/>
        <end position="88"/>
    </location>
</feature>
<reference evidence="2 3" key="1">
    <citation type="submission" date="2018-06" db="EMBL/GenBank/DDBJ databases">
        <authorList>
            <person name="Strepis N."/>
        </authorList>
    </citation>
    <scope>NUCLEOTIDE SEQUENCE [LARGE SCALE GENOMIC DNA]</scope>
    <source>
        <strain evidence="2">LUCI</strain>
    </source>
</reference>
<evidence type="ECO:0008006" key="4">
    <source>
        <dbReference type="Google" id="ProtNLM"/>
    </source>
</evidence>
<dbReference type="Proteomes" id="UP000277811">
    <property type="component" value="Unassembled WGS sequence"/>
</dbReference>
<keyword evidence="1" id="KW-1133">Transmembrane helix</keyword>
<gene>
    <name evidence="2" type="ORF">LUCI_2018</name>
</gene>
<keyword evidence="1" id="KW-0472">Membrane</keyword>